<protein>
    <submittedName>
        <fullName evidence="1">Uncharacterized protein</fullName>
    </submittedName>
</protein>
<sequence>MEEDFNPEKIETVIASLKKKEKSLADSIGKLGVNLENEIQTLNELKKKERKSNSKKANNQINKRVTEIAKLTVQFVDHLDLFTKKGLYAHRLALISTYKPLMHWMDQEQFDQLLTDKDKNNGFKELCDKNLFLKLKHTDPKLFNRCTECLVS</sequence>
<reference evidence="1" key="1">
    <citation type="submission" date="2020-09" db="EMBL/GenBank/DDBJ databases">
        <title>Genomic insights into the novelty and pathogenicity of a unique biofilm-forming Enterococcus sp. bacteria (Enterococcus lacertideformus) identified in reptiles.</title>
        <authorList>
            <person name="Agius J.E."/>
            <person name="Phalen D.N."/>
            <person name="Rose K."/>
            <person name="Eden J.-S."/>
        </authorList>
    </citation>
    <scope>NUCLEOTIDE SEQUENCE</scope>
    <source>
        <strain evidence="1">PHRS 0518</strain>
    </source>
</reference>
<gene>
    <name evidence="1" type="ORF">IC227_00640</name>
</gene>
<name>A0A931FA82_9ENTE</name>
<dbReference type="AlphaFoldDB" id="A0A931FA82"/>
<evidence type="ECO:0000313" key="2">
    <source>
        <dbReference type="Proteomes" id="UP000637757"/>
    </source>
</evidence>
<dbReference type="Proteomes" id="UP000637757">
    <property type="component" value="Unassembled WGS sequence"/>
</dbReference>
<keyword evidence="2" id="KW-1185">Reference proteome</keyword>
<accession>A0A931FA82</accession>
<comment type="caution">
    <text evidence="1">The sequence shown here is derived from an EMBL/GenBank/DDBJ whole genome shotgun (WGS) entry which is preliminary data.</text>
</comment>
<dbReference type="EMBL" id="JADAKE010000002">
    <property type="protein sequence ID" value="MBF8807182.1"/>
    <property type="molecule type" value="Genomic_DNA"/>
</dbReference>
<organism evidence="1 2">
    <name type="scientific">Enterococcus lacertideformus</name>
    <dbReference type="NCBI Taxonomy" id="2771493"/>
    <lineage>
        <taxon>Bacteria</taxon>
        <taxon>Bacillati</taxon>
        <taxon>Bacillota</taxon>
        <taxon>Bacilli</taxon>
        <taxon>Lactobacillales</taxon>
        <taxon>Enterococcaceae</taxon>
        <taxon>Enterococcus</taxon>
    </lineage>
</organism>
<evidence type="ECO:0000313" key="1">
    <source>
        <dbReference type="EMBL" id="MBF8807182.1"/>
    </source>
</evidence>
<proteinExistence type="predicted"/>